<evidence type="ECO:0000256" key="13">
    <source>
        <dbReference type="PIRSR" id="PIRSR005784-1"/>
    </source>
</evidence>
<feature type="region of interest" description="Hydrophobic" evidence="12">
    <location>
        <begin position="1"/>
        <end position="26"/>
    </location>
</feature>
<evidence type="ECO:0000256" key="10">
    <source>
        <dbReference type="ARBA" id="ARBA00023014"/>
    </source>
</evidence>
<dbReference type="GO" id="GO:0005886">
    <property type="term" value="C:plasma membrane"/>
    <property type="evidence" value="ECO:0007669"/>
    <property type="project" value="UniProtKB-SubCell"/>
</dbReference>
<dbReference type="SUPFAM" id="SSF54862">
    <property type="entry name" value="4Fe-4S ferredoxins"/>
    <property type="match status" value="1"/>
</dbReference>
<dbReference type="AlphaFoldDB" id="A0A1L8CPZ8"/>
<keyword evidence="8 12" id="KW-0249">Electron transport</keyword>
<feature type="binding site" evidence="12 13">
    <location>
        <position position="49"/>
    </location>
    <ligand>
        <name>[4Fe-4S] cluster</name>
        <dbReference type="ChEBI" id="CHEBI:49883"/>
        <label>1</label>
    </ligand>
</feature>
<keyword evidence="11 12" id="KW-0472">Membrane</keyword>
<keyword evidence="17" id="KW-1185">Reference proteome</keyword>
<evidence type="ECO:0000256" key="9">
    <source>
        <dbReference type="ARBA" id="ARBA00023004"/>
    </source>
</evidence>
<dbReference type="STRING" id="1921010.MMIC_P1945"/>
<dbReference type="NCBIfam" id="NF003475">
    <property type="entry name" value="PRK05113.1"/>
    <property type="match status" value="1"/>
</dbReference>
<evidence type="ECO:0000256" key="8">
    <source>
        <dbReference type="ARBA" id="ARBA00022982"/>
    </source>
</evidence>
<dbReference type="Proteomes" id="UP000231632">
    <property type="component" value="Unassembled WGS sequence"/>
</dbReference>
<feature type="binding site" evidence="12 13">
    <location>
        <position position="113"/>
    </location>
    <ligand>
        <name>[4Fe-4S] cluster</name>
        <dbReference type="ChEBI" id="CHEBI:49883"/>
        <label>2</label>
    </ligand>
</feature>
<comment type="caution">
    <text evidence="12">Lacks conserved residue(s) required for the propagation of feature annotation.</text>
</comment>
<evidence type="ECO:0000313" key="17">
    <source>
        <dbReference type="Proteomes" id="UP000231632"/>
    </source>
</evidence>
<evidence type="ECO:0000256" key="3">
    <source>
        <dbReference type="ARBA" id="ARBA00022485"/>
    </source>
</evidence>
<evidence type="ECO:0000256" key="12">
    <source>
        <dbReference type="HAMAP-Rule" id="MF_00463"/>
    </source>
</evidence>
<keyword evidence="7 12" id="KW-1278">Translocase</keyword>
<keyword evidence="5 12" id="KW-0479">Metal-binding</keyword>
<dbReference type="InterPro" id="IPR050294">
    <property type="entry name" value="RnfB_subfamily"/>
</dbReference>
<comment type="caution">
    <text evidence="16">The sequence shown here is derived from an EMBL/GenBank/DDBJ whole genome shotgun (WGS) entry which is preliminary data.</text>
</comment>
<proteinExistence type="inferred from homology"/>
<feature type="binding site" evidence="12 13">
    <location>
        <position position="119"/>
    </location>
    <ligand>
        <name>[4Fe-4S] cluster</name>
        <dbReference type="ChEBI" id="CHEBI:49883"/>
        <label>2</label>
    </ligand>
</feature>
<dbReference type="InterPro" id="IPR017900">
    <property type="entry name" value="4Fe4S_Fe_S_CS"/>
</dbReference>
<evidence type="ECO:0000313" key="16">
    <source>
        <dbReference type="EMBL" id="GAV20967.1"/>
    </source>
</evidence>
<dbReference type="PANTHER" id="PTHR42859:SF3">
    <property type="entry name" value="ION-TRANSLOCATING OXIDOREDUCTASE COMPLEX SUBUNIT B"/>
    <property type="match status" value="1"/>
</dbReference>
<comment type="subunit">
    <text evidence="12">The complex is composed of six subunits: RnfA, RnfB, RnfC, RnfD, RnfE and RnfG.</text>
</comment>
<feature type="binding site" evidence="12 13">
    <location>
        <position position="146"/>
    </location>
    <ligand>
        <name>[4Fe-4S] cluster</name>
        <dbReference type="ChEBI" id="CHEBI:49883"/>
        <label>3</label>
    </ligand>
</feature>
<evidence type="ECO:0000256" key="4">
    <source>
        <dbReference type="ARBA" id="ARBA00022519"/>
    </source>
</evidence>
<keyword evidence="6 12" id="KW-0677">Repeat</keyword>
<feature type="domain" description="4Fe-4S ferredoxin-type" evidence="14">
    <location>
        <begin position="104"/>
        <end position="133"/>
    </location>
</feature>
<feature type="binding site" evidence="12 13">
    <location>
        <position position="149"/>
    </location>
    <ligand>
        <name>[4Fe-4S] cluster</name>
        <dbReference type="ChEBI" id="CHEBI:49883"/>
        <label>3</label>
    </ligand>
</feature>
<name>A0A1L8CPZ8_9PROT</name>
<reference evidence="16 17" key="1">
    <citation type="journal article" date="2017" name="Arch. Microbiol.">
        <title>Mariprofundus micogutta sp. nov., a novel iron-oxidizing zetaproteobacterium isolated from a deep-sea hydrothermal field at the Bayonnaise knoll of the Izu-Ogasawara arc, and a description of Mariprofundales ord. nov. and Zetaproteobacteria classis nov.</title>
        <authorList>
            <person name="Makita H."/>
            <person name="Tanaka E."/>
            <person name="Mitsunobu S."/>
            <person name="Miyazaki M."/>
            <person name="Nunoura T."/>
            <person name="Uematsu K."/>
            <person name="Takaki Y."/>
            <person name="Nishi S."/>
            <person name="Shimamura S."/>
            <person name="Takai K."/>
        </authorList>
    </citation>
    <scope>NUCLEOTIDE SEQUENCE [LARGE SCALE GENOMIC DNA]</scope>
    <source>
        <strain evidence="16 17">ET2</strain>
    </source>
</reference>
<keyword evidence="1 12" id="KW-0813">Transport</keyword>
<dbReference type="PIRSF" id="PIRSF005784">
    <property type="entry name" value="Elect_transpt_RnfB"/>
    <property type="match status" value="1"/>
</dbReference>
<dbReference type="Gene3D" id="1.10.15.40">
    <property type="entry name" value="Electron transport complex subunit B, putative Fe-S cluster"/>
    <property type="match status" value="1"/>
</dbReference>
<evidence type="ECO:0000259" key="15">
    <source>
        <dbReference type="PROSITE" id="PS51656"/>
    </source>
</evidence>
<evidence type="ECO:0000256" key="7">
    <source>
        <dbReference type="ARBA" id="ARBA00022967"/>
    </source>
</evidence>
<dbReference type="RefSeq" id="WP_072660270.1">
    <property type="nucleotide sequence ID" value="NZ_BDFD01000018.1"/>
</dbReference>
<dbReference type="InterPro" id="IPR017896">
    <property type="entry name" value="4Fe4S_Fe-S-bd"/>
</dbReference>
<accession>A0A1L8CPZ8</accession>
<dbReference type="InterPro" id="IPR016463">
    <property type="entry name" value="RnfB/RsxB_Proteobac"/>
</dbReference>
<feature type="binding site" evidence="12 13">
    <location>
        <position position="123"/>
    </location>
    <ligand>
        <name>[4Fe-4S] cluster</name>
        <dbReference type="ChEBI" id="CHEBI:49883"/>
        <label>3</label>
    </ligand>
</feature>
<comment type="similarity">
    <text evidence="12">Belongs to the 4Fe4S bacterial-type ferredoxin family. RnfB subfamily.</text>
</comment>
<dbReference type="Pfam" id="PF04060">
    <property type="entry name" value="FeS"/>
    <property type="match status" value="1"/>
</dbReference>
<dbReference type="HAMAP" id="MF_00463">
    <property type="entry name" value="RsxB_RnfB"/>
    <property type="match status" value="1"/>
</dbReference>
<feature type="binding site" evidence="12 13">
    <location>
        <position position="153"/>
    </location>
    <ligand>
        <name>[4Fe-4S] cluster</name>
        <dbReference type="ChEBI" id="CHEBI:49883"/>
        <label>2</label>
    </ligand>
</feature>
<feature type="domain" description="4Fe-4S" evidence="15">
    <location>
        <begin position="32"/>
        <end position="91"/>
    </location>
</feature>
<feature type="binding site" evidence="12 13">
    <location>
        <position position="116"/>
    </location>
    <ligand>
        <name>[4Fe-4S] cluster</name>
        <dbReference type="ChEBI" id="CHEBI:49883"/>
        <label>2</label>
    </ligand>
</feature>
<evidence type="ECO:0000256" key="5">
    <source>
        <dbReference type="ARBA" id="ARBA00022723"/>
    </source>
</evidence>
<comment type="cofactor">
    <cofactor evidence="12 13">
        <name>[4Fe-4S] cluster</name>
        <dbReference type="ChEBI" id="CHEBI:49883"/>
    </cofactor>
    <text evidence="12 13">Binds 3 [4Fe-4S] clusters.</text>
</comment>
<dbReference type="PANTHER" id="PTHR42859">
    <property type="entry name" value="OXIDOREDUCTASE"/>
    <property type="match status" value="1"/>
</dbReference>
<keyword evidence="3 12" id="KW-0004">4Fe-4S</keyword>
<feature type="binding site" evidence="12 13">
    <location>
        <position position="143"/>
    </location>
    <ligand>
        <name>[4Fe-4S] cluster</name>
        <dbReference type="ChEBI" id="CHEBI:49883"/>
        <label>3</label>
    </ligand>
</feature>
<keyword evidence="2 12" id="KW-1003">Cell membrane</keyword>
<feature type="domain" description="4Fe-4S ferredoxin-type" evidence="14">
    <location>
        <begin position="134"/>
        <end position="163"/>
    </location>
</feature>
<evidence type="ECO:0000256" key="6">
    <source>
        <dbReference type="ARBA" id="ARBA00022737"/>
    </source>
</evidence>
<evidence type="ECO:0000256" key="1">
    <source>
        <dbReference type="ARBA" id="ARBA00022448"/>
    </source>
</evidence>
<dbReference type="InterPro" id="IPR010207">
    <property type="entry name" value="Elect_transpt_cplx_RnfB/RsxB"/>
</dbReference>
<dbReference type="EC" id="7.-.-.-" evidence="12"/>
<dbReference type="NCBIfam" id="TIGR01944">
    <property type="entry name" value="rnfB"/>
    <property type="match status" value="1"/>
</dbReference>
<sequence>MISLLYALASLGAFALVAGIVLAIAQKVFHIEGDPMVDRLDTLLPQTQCGQCGYPGCKPYAIAVASGEADVNHCVPGGERTMLQIADLMGVEPKDLEEEAAAPMLAFVREDECIGCTLCIKACPVDAIIGAPKQYHTVIADHCTGCTLCIEPCPVDCIDMLMKPELIEHWSWPLPDTKRAQLGHERREQHAGHS</sequence>
<evidence type="ECO:0000259" key="14">
    <source>
        <dbReference type="PROSITE" id="PS51379"/>
    </source>
</evidence>
<keyword evidence="10 12" id="KW-0411">Iron-sulfur</keyword>
<dbReference type="InterPro" id="IPR007202">
    <property type="entry name" value="4Fe-4S_dom"/>
</dbReference>
<dbReference type="PROSITE" id="PS00198">
    <property type="entry name" value="4FE4S_FER_1"/>
    <property type="match status" value="2"/>
</dbReference>
<dbReference type="EMBL" id="BDFD01000018">
    <property type="protein sequence ID" value="GAV20967.1"/>
    <property type="molecule type" value="Genomic_DNA"/>
</dbReference>
<feature type="binding site" evidence="12 13">
    <location>
        <position position="74"/>
    </location>
    <ligand>
        <name>[4Fe-4S] cluster</name>
        <dbReference type="ChEBI" id="CHEBI:49883"/>
        <label>1</label>
    </ligand>
</feature>
<gene>
    <name evidence="12" type="primary">rnfB</name>
    <name evidence="16" type="ORF">MMIC_P1945</name>
</gene>
<dbReference type="GO" id="GO:0046872">
    <property type="term" value="F:metal ion binding"/>
    <property type="evidence" value="ECO:0007669"/>
    <property type="project" value="UniProtKB-KW"/>
</dbReference>
<protein>
    <recommendedName>
        <fullName evidence="12">Ion-translocating oxidoreductase complex subunit B</fullName>
        <ecNumber evidence="12">7.-.-.-</ecNumber>
    </recommendedName>
    <alternativeName>
        <fullName evidence="12">Rnf electron transport complex subunit B</fullName>
    </alternativeName>
</protein>
<dbReference type="Pfam" id="PF14697">
    <property type="entry name" value="Fer4_21"/>
    <property type="match status" value="1"/>
</dbReference>
<dbReference type="GO" id="GO:0022900">
    <property type="term" value="P:electron transport chain"/>
    <property type="evidence" value="ECO:0007669"/>
    <property type="project" value="UniProtKB-UniRule"/>
</dbReference>
<feature type="binding site" evidence="12 13">
    <location>
        <position position="57"/>
    </location>
    <ligand>
        <name>[4Fe-4S] cluster</name>
        <dbReference type="ChEBI" id="CHEBI:49883"/>
        <label>1</label>
    </ligand>
</feature>
<evidence type="ECO:0000256" key="2">
    <source>
        <dbReference type="ARBA" id="ARBA00022475"/>
    </source>
</evidence>
<keyword evidence="9 12" id="KW-0408">Iron</keyword>
<feature type="binding site" evidence="12 13">
    <location>
        <position position="52"/>
    </location>
    <ligand>
        <name>[4Fe-4S] cluster</name>
        <dbReference type="ChEBI" id="CHEBI:49883"/>
        <label>1</label>
    </ligand>
</feature>
<evidence type="ECO:0000256" key="11">
    <source>
        <dbReference type="ARBA" id="ARBA00023136"/>
    </source>
</evidence>
<comment type="function">
    <text evidence="12">Part of a membrane-bound complex that couples electron transfer with translocation of ions across the membrane.</text>
</comment>
<dbReference type="PROSITE" id="PS51379">
    <property type="entry name" value="4FE4S_FER_2"/>
    <property type="match status" value="2"/>
</dbReference>
<dbReference type="Gene3D" id="3.30.70.20">
    <property type="match status" value="1"/>
</dbReference>
<comment type="subcellular location">
    <subcellularLocation>
        <location evidence="12">Cell inner membrane</location>
    </subcellularLocation>
</comment>
<dbReference type="OrthoDB" id="9789936at2"/>
<dbReference type="PROSITE" id="PS51656">
    <property type="entry name" value="4FE4S"/>
    <property type="match status" value="1"/>
</dbReference>
<keyword evidence="4 12" id="KW-0997">Cell inner membrane</keyword>
<dbReference type="GO" id="GO:0051539">
    <property type="term" value="F:4 iron, 4 sulfur cluster binding"/>
    <property type="evidence" value="ECO:0007669"/>
    <property type="project" value="UniProtKB-UniRule"/>
</dbReference>
<dbReference type="GO" id="GO:0009055">
    <property type="term" value="F:electron transfer activity"/>
    <property type="evidence" value="ECO:0007669"/>
    <property type="project" value="InterPro"/>
</dbReference>
<organism evidence="16 17">
    <name type="scientific">Mariprofundus micogutta</name>
    <dbReference type="NCBI Taxonomy" id="1921010"/>
    <lineage>
        <taxon>Bacteria</taxon>
        <taxon>Pseudomonadati</taxon>
        <taxon>Pseudomonadota</taxon>
        <taxon>Candidatius Mariprofundia</taxon>
        <taxon>Mariprofundales</taxon>
        <taxon>Mariprofundaceae</taxon>
        <taxon>Mariprofundus</taxon>
    </lineage>
</organism>